<reference evidence="3 4" key="1">
    <citation type="submission" date="2017-03" db="EMBL/GenBank/DDBJ databases">
        <title>Genomes of endolithic fungi from Antarctica.</title>
        <authorList>
            <person name="Coleine C."/>
            <person name="Masonjones S."/>
            <person name="Stajich J.E."/>
        </authorList>
    </citation>
    <scope>NUCLEOTIDE SEQUENCE [LARGE SCALE GENOMIC DNA]</scope>
    <source>
        <strain evidence="3 4">CCFEE 6314</strain>
    </source>
</reference>
<dbReference type="PANTHER" id="PTHR11188">
    <property type="entry name" value="ARRESTIN DOMAIN CONTAINING PROTEIN"/>
    <property type="match status" value="1"/>
</dbReference>
<dbReference type="OrthoDB" id="7785529at2759"/>
<dbReference type="InterPro" id="IPR050357">
    <property type="entry name" value="Arrestin_domain-protein"/>
</dbReference>
<dbReference type="GO" id="GO:0005886">
    <property type="term" value="C:plasma membrane"/>
    <property type="evidence" value="ECO:0007669"/>
    <property type="project" value="TreeGrafter"/>
</dbReference>
<dbReference type="Gene3D" id="2.60.40.640">
    <property type="match status" value="2"/>
</dbReference>
<proteinExistence type="predicted"/>
<dbReference type="GO" id="GO:0031625">
    <property type="term" value="F:ubiquitin protein ligase binding"/>
    <property type="evidence" value="ECO:0007669"/>
    <property type="project" value="TreeGrafter"/>
</dbReference>
<dbReference type="Pfam" id="PF00339">
    <property type="entry name" value="Arrestin_N"/>
    <property type="match status" value="1"/>
</dbReference>
<dbReference type="EMBL" id="NAJM01000070">
    <property type="protein sequence ID" value="RVX66059.1"/>
    <property type="molecule type" value="Genomic_DNA"/>
</dbReference>
<dbReference type="GO" id="GO:0030674">
    <property type="term" value="F:protein-macromolecule adaptor activity"/>
    <property type="evidence" value="ECO:0007669"/>
    <property type="project" value="TreeGrafter"/>
</dbReference>
<dbReference type="GO" id="GO:0070086">
    <property type="term" value="P:ubiquitin-dependent endocytosis"/>
    <property type="evidence" value="ECO:0007669"/>
    <property type="project" value="TreeGrafter"/>
</dbReference>
<dbReference type="AlphaFoldDB" id="A0A438MR04"/>
<feature type="compositionally biased region" description="Polar residues" evidence="1">
    <location>
        <begin position="239"/>
        <end position="253"/>
    </location>
</feature>
<name>A0A438MR04_EXOME</name>
<dbReference type="InterPro" id="IPR014752">
    <property type="entry name" value="Arrestin-like_C"/>
</dbReference>
<feature type="domain" description="Arrestin-like N-terminal" evidence="2">
    <location>
        <begin position="51"/>
        <end position="187"/>
    </location>
</feature>
<feature type="compositionally biased region" description="Low complexity" evidence="1">
    <location>
        <begin position="301"/>
        <end position="315"/>
    </location>
</feature>
<evidence type="ECO:0000259" key="2">
    <source>
        <dbReference type="Pfam" id="PF00339"/>
    </source>
</evidence>
<dbReference type="InterPro" id="IPR011021">
    <property type="entry name" value="Arrestin-like_N"/>
</dbReference>
<dbReference type="VEuPathDB" id="FungiDB:PV10_02319"/>
<dbReference type="Proteomes" id="UP000288859">
    <property type="component" value="Unassembled WGS sequence"/>
</dbReference>
<evidence type="ECO:0000256" key="1">
    <source>
        <dbReference type="SAM" id="MobiDB-lite"/>
    </source>
</evidence>
<feature type="compositionally biased region" description="Basic and acidic residues" evidence="1">
    <location>
        <begin position="614"/>
        <end position="629"/>
    </location>
</feature>
<evidence type="ECO:0000313" key="4">
    <source>
        <dbReference type="Proteomes" id="UP000288859"/>
    </source>
</evidence>
<dbReference type="GO" id="GO:0005829">
    <property type="term" value="C:cytosol"/>
    <property type="evidence" value="ECO:0007669"/>
    <property type="project" value="TreeGrafter"/>
</dbReference>
<evidence type="ECO:0000313" key="3">
    <source>
        <dbReference type="EMBL" id="RVX66059.1"/>
    </source>
</evidence>
<sequence length="780" mass="86101">MDQVLMAMPLETLLTNPNPPVPRSRSILSYFSNPLSKHARNMFELVIEPEDPFRVYAPGQTVKGHIALTVTKGFDITHLVIALHGYAKVYKHQVSTGEPPPTAELLMTGKGPRSFEYHGNGLASLFQNEQVLCGNGFLKKQVYRFAFEVPFPTKGLPSTIDFERGTISYMLTATLTRPTTISPTTTRSTPVKFQDHIDIGSMYTPKSRIISLEPLSRRGKVKKVKASSSATTATTSSAGQLTRKNTHNSIATRSSNSINNPPLSPAPSEDTVNTNTTSTSTQSYQMVERSDSPPTKTSPQTSDSRSNATSSSTQTITAVAELPRHGALPGDQVPIRVSITHTKADVRGMVIATLYRQGRVDLHPAIPLATRGKEKRPEYEDVYPKSRTGLGGLYFANSSPSSVFRKDLAQTSTMMIINPRTMTSEITTTLKVPESSFPTISNVPGMMISFTYHVEVLVDLFGRLNETRILPRLTSSEPTFTHHVESGNQLTSDWSHNVLDTTPLRRTKSVITFEMSLVVGTLDSARKQRQMKQVDLQKVEQGPQWPEDEWYGDHEQDYFQQYYDDHANHYHGGYEHGGYHDVFHQDAYNHEVFNQDSNYQDYPTPATDIIPPPEPHEEVDEKTRLRRQEQLLLPSQPPQEGEPSSAPPAFTPSAPVLPTGGPNDEIENLHDGSATPSTLHPSSVTSGRSGDTVRPYSTSPPPAPPSGGEQEATDDKHELERRRLMTRASAPPGDDEAEGSSSSNPPMVGASAPTIDEENEYTVQTLHDDETGPELPQYSR</sequence>
<dbReference type="SUPFAM" id="SSF81296">
    <property type="entry name" value="E set domains"/>
    <property type="match status" value="1"/>
</dbReference>
<dbReference type="PANTHER" id="PTHR11188:SF161">
    <property type="entry name" value="PH-RESPONSE REGULATOR PROTEIN PALF_RIM8"/>
    <property type="match status" value="1"/>
</dbReference>
<protein>
    <recommendedName>
        <fullName evidence="2">Arrestin-like N-terminal domain-containing protein</fullName>
    </recommendedName>
</protein>
<dbReference type="InterPro" id="IPR014756">
    <property type="entry name" value="Ig_E-set"/>
</dbReference>
<feature type="compositionally biased region" description="Low complexity" evidence="1">
    <location>
        <begin position="630"/>
        <end position="644"/>
    </location>
</feature>
<feature type="compositionally biased region" description="Low complexity" evidence="1">
    <location>
        <begin position="226"/>
        <end position="238"/>
    </location>
</feature>
<feature type="region of interest" description="Disordered" evidence="1">
    <location>
        <begin position="596"/>
        <end position="780"/>
    </location>
</feature>
<organism evidence="3 4">
    <name type="scientific">Exophiala mesophila</name>
    <name type="common">Black yeast-like fungus</name>
    <dbReference type="NCBI Taxonomy" id="212818"/>
    <lineage>
        <taxon>Eukaryota</taxon>
        <taxon>Fungi</taxon>
        <taxon>Dikarya</taxon>
        <taxon>Ascomycota</taxon>
        <taxon>Pezizomycotina</taxon>
        <taxon>Eurotiomycetes</taxon>
        <taxon>Chaetothyriomycetidae</taxon>
        <taxon>Chaetothyriales</taxon>
        <taxon>Herpotrichiellaceae</taxon>
        <taxon>Exophiala</taxon>
    </lineage>
</organism>
<feature type="compositionally biased region" description="Basic and acidic residues" evidence="1">
    <location>
        <begin position="713"/>
        <end position="723"/>
    </location>
</feature>
<feature type="compositionally biased region" description="Polar residues" evidence="1">
    <location>
        <begin position="674"/>
        <end position="689"/>
    </location>
</feature>
<feature type="region of interest" description="Disordered" evidence="1">
    <location>
        <begin position="217"/>
        <end position="315"/>
    </location>
</feature>
<comment type="caution">
    <text evidence="3">The sequence shown here is derived from an EMBL/GenBank/DDBJ whole genome shotgun (WGS) entry which is preliminary data.</text>
</comment>
<gene>
    <name evidence="3" type="ORF">B0A52_09993</name>
</gene>
<feature type="compositionally biased region" description="Low complexity" evidence="1">
    <location>
        <begin position="254"/>
        <end position="281"/>
    </location>
</feature>
<accession>A0A438MR04</accession>